<feature type="transmembrane region" description="Helical" evidence="1">
    <location>
        <begin position="15"/>
        <end position="35"/>
    </location>
</feature>
<dbReference type="AlphaFoldDB" id="A0A937CW49"/>
<keyword evidence="1" id="KW-0472">Membrane</keyword>
<keyword evidence="1" id="KW-0812">Transmembrane</keyword>
<gene>
    <name evidence="2" type="ORF">JJ685_25035</name>
</gene>
<organism evidence="2 3">
    <name type="scientific">Ramlibacter monticola</name>
    <dbReference type="NCBI Taxonomy" id="1926872"/>
    <lineage>
        <taxon>Bacteria</taxon>
        <taxon>Pseudomonadati</taxon>
        <taxon>Pseudomonadota</taxon>
        <taxon>Betaproteobacteria</taxon>
        <taxon>Burkholderiales</taxon>
        <taxon>Comamonadaceae</taxon>
        <taxon>Ramlibacter</taxon>
    </lineage>
</organism>
<proteinExistence type="predicted"/>
<dbReference type="EMBL" id="JAEQNE010000008">
    <property type="protein sequence ID" value="MBL0394428.1"/>
    <property type="molecule type" value="Genomic_DNA"/>
</dbReference>
<evidence type="ECO:0000256" key="1">
    <source>
        <dbReference type="SAM" id="Phobius"/>
    </source>
</evidence>
<protein>
    <submittedName>
        <fullName evidence="2">Uncharacterized protein</fullName>
    </submittedName>
</protein>
<keyword evidence="3" id="KW-1185">Reference proteome</keyword>
<feature type="transmembrane region" description="Helical" evidence="1">
    <location>
        <begin position="47"/>
        <end position="65"/>
    </location>
</feature>
<reference evidence="2 3" key="1">
    <citation type="journal article" date="2017" name="Int. J. Syst. Evol. Microbiol.">
        <title>Ramlibacter monticola sp. nov., isolated from forest soil.</title>
        <authorList>
            <person name="Chaudhary D.K."/>
            <person name="Kim J."/>
        </authorList>
    </citation>
    <scope>NUCLEOTIDE SEQUENCE [LARGE SCALE GENOMIC DNA]</scope>
    <source>
        <strain evidence="2 3">KACC 19175</strain>
    </source>
</reference>
<accession>A0A937CW49</accession>
<evidence type="ECO:0000313" key="2">
    <source>
        <dbReference type="EMBL" id="MBL0394428.1"/>
    </source>
</evidence>
<comment type="caution">
    <text evidence="2">The sequence shown here is derived from an EMBL/GenBank/DDBJ whole genome shotgun (WGS) entry which is preliminary data.</text>
</comment>
<keyword evidence="1" id="KW-1133">Transmembrane helix</keyword>
<dbReference type="Proteomes" id="UP000599109">
    <property type="component" value="Unassembled WGS sequence"/>
</dbReference>
<evidence type="ECO:0000313" key="3">
    <source>
        <dbReference type="Proteomes" id="UP000599109"/>
    </source>
</evidence>
<name>A0A937CW49_9BURK</name>
<sequence length="155" mass="16474">MHAAPSVNYPVGRSAFALALAAGLTALGLLVAAAWTLQPVPAGWRQALAFAAAAGCGAVALAAWWRSPTGTLRWNGVAWGWQEGVEEGGGLRPGHPEIALDLQNRLLLRWQAEEGGARWFWLERARAPAHWEALRRAVYSRAGTPVPPAGEPPTA</sequence>